<comment type="similarity">
    <text evidence="1">Belongs to the universal ribosomal protein uL15 family.</text>
</comment>
<evidence type="ECO:0000313" key="5">
    <source>
        <dbReference type="EMBL" id="GAF84458.1"/>
    </source>
</evidence>
<feature type="non-terminal residue" evidence="5">
    <location>
        <position position="63"/>
    </location>
</feature>
<dbReference type="InterPro" id="IPR005749">
    <property type="entry name" value="Ribosomal_uL15_bac-type"/>
</dbReference>
<evidence type="ECO:0000256" key="4">
    <source>
        <dbReference type="SAM" id="MobiDB-lite"/>
    </source>
</evidence>
<protein>
    <submittedName>
        <fullName evidence="5">Uncharacterized protein</fullName>
    </submittedName>
</protein>
<evidence type="ECO:0000256" key="3">
    <source>
        <dbReference type="ARBA" id="ARBA00023274"/>
    </source>
</evidence>
<organism evidence="5">
    <name type="scientific">marine sediment metagenome</name>
    <dbReference type="NCBI Taxonomy" id="412755"/>
    <lineage>
        <taxon>unclassified sequences</taxon>
        <taxon>metagenomes</taxon>
        <taxon>ecological metagenomes</taxon>
    </lineage>
</organism>
<dbReference type="GO" id="GO:0015934">
    <property type="term" value="C:large ribosomal subunit"/>
    <property type="evidence" value="ECO:0007669"/>
    <property type="project" value="InterPro"/>
</dbReference>
<feature type="compositionally biased region" description="Gly residues" evidence="4">
    <location>
        <begin position="43"/>
        <end position="53"/>
    </location>
</feature>
<dbReference type="GO" id="GO:0003735">
    <property type="term" value="F:structural constituent of ribosome"/>
    <property type="evidence" value="ECO:0007669"/>
    <property type="project" value="InterPro"/>
</dbReference>
<feature type="compositionally biased region" description="Gly residues" evidence="4">
    <location>
        <begin position="21"/>
        <end position="36"/>
    </location>
</feature>
<dbReference type="SUPFAM" id="SSF52080">
    <property type="entry name" value="Ribosomal proteins L15p and L18e"/>
    <property type="match status" value="1"/>
</dbReference>
<gene>
    <name evidence="5" type="ORF">S01H1_02059</name>
</gene>
<dbReference type="PANTHER" id="PTHR12934:SF11">
    <property type="entry name" value="LARGE RIBOSOMAL SUBUNIT PROTEIN UL15M"/>
    <property type="match status" value="1"/>
</dbReference>
<dbReference type="InterPro" id="IPR036227">
    <property type="entry name" value="Ribosomal_uL15/eL18_sf"/>
</dbReference>
<proteinExistence type="inferred from homology"/>
<sequence length="63" mass="6813">MRIEDLRPTKGSVHRRKRVGRGYGSGRGGHASGRGTKGQNSRSGGGTRLGYEGGQTPVWMRFP</sequence>
<dbReference type="GO" id="GO:0006412">
    <property type="term" value="P:translation"/>
    <property type="evidence" value="ECO:0007669"/>
    <property type="project" value="InterPro"/>
</dbReference>
<dbReference type="EMBL" id="BARS01000955">
    <property type="protein sequence ID" value="GAF84458.1"/>
    <property type="molecule type" value="Genomic_DNA"/>
</dbReference>
<evidence type="ECO:0000256" key="2">
    <source>
        <dbReference type="ARBA" id="ARBA00022980"/>
    </source>
</evidence>
<feature type="region of interest" description="Disordered" evidence="4">
    <location>
        <begin position="1"/>
        <end position="63"/>
    </location>
</feature>
<evidence type="ECO:0000256" key="1">
    <source>
        <dbReference type="ARBA" id="ARBA00007320"/>
    </source>
</evidence>
<comment type="caution">
    <text evidence="5">The sequence shown here is derived from an EMBL/GenBank/DDBJ whole genome shotgun (WGS) entry which is preliminary data.</text>
</comment>
<dbReference type="AlphaFoldDB" id="X0STI7"/>
<keyword evidence="2" id="KW-0689">Ribosomal protein</keyword>
<keyword evidence="3" id="KW-0687">Ribonucleoprotein</keyword>
<name>X0STI7_9ZZZZ</name>
<reference evidence="5" key="1">
    <citation type="journal article" date="2014" name="Front. Microbiol.">
        <title>High frequency of phylogenetically diverse reductive dehalogenase-homologous genes in deep subseafloor sedimentary metagenomes.</title>
        <authorList>
            <person name="Kawai M."/>
            <person name="Futagami T."/>
            <person name="Toyoda A."/>
            <person name="Takaki Y."/>
            <person name="Nishi S."/>
            <person name="Hori S."/>
            <person name="Arai W."/>
            <person name="Tsubouchi T."/>
            <person name="Morono Y."/>
            <person name="Uchiyama I."/>
            <person name="Ito T."/>
            <person name="Fujiyama A."/>
            <person name="Inagaki F."/>
            <person name="Takami H."/>
        </authorList>
    </citation>
    <scope>NUCLEOTIDE SEQUENCE</scope>
    <source>
        <strain evidence="5">Expedition CK06-06</strain>
    </source>
</reference>
<accession>X0STI7</accession>
<dbReference type="PANTHER" id="PTHR12934">
    <property type="entry name" value="50S RIBOSOMAL PROTEIN L15"/>
    <property type="match status" value="1"/>
</dbReference>